<evidence type="ECO:0008006" key="6">
    <source>
        <dbReference type="Google" id="ProtNLM"/>
    </source>
</evidence>
<evidence type="ECO:0000256" key="2">
    <source>
        <dbReference type="ARBA" id="ARBA00022525"/>
    </source>
</evidence>
<name>A0ABQ3WLS6_9ACTN</name>
<keyword evidence="4" id="KW-0732">Signal</keyword>
<dbReference type="InterPro" id="IPR001343">
    <property type="entry name" value="Hemolysn_Ca-bd"/>
</dbReference>
<feature type="signal peptide" evidence="4">
    <location>
        <begin position="1"/>
        <end position="29"/>
    </location>
</feature>
<comment type="subcellular location">
    <subcellularLocation>
        <location evidence="1">Secreted</location>
    </subcellularLocation>
</comment>
<gene>
    <name evidence="5" type="ORF">Aca07nite_44880</name>
</gene>
<dbReference type="InterPro" id="IPR011049">
    <property type="entry name" value="Serralysin-like_metalloprot_C"/>
</dbReference>
<dbReference type="Gene3D" id="2.150.10.10">
    <property type="entry name" value="Serralysin-like metalloprotease, C-terminal"/>
    <property type="match status" value="2"/>
</dbReference>
<evidence type="ECO:0000313" key="5">
    <source>
        <dbReference type="EMBL" id="GID47213.1"/>
    </source>
</evidence>
<dbReference type="InterPro" id="IPR050557">
    <property type="entry name" value="RTX_toxin/Mannuronan_C5-epim"/>
</dbReference>
<feature type="compositionally biased region" description="Basic and acidic residues" evidence="3">
    <location>
        <begin position="159"/>
        <end position="179"/>
    </location>
</feature>
<dbReference type="Pfam" id="PF00353">
    <property type="entry name" value="HemolysinCabind"/>
    <property type="match status" value="3"/>
</dbReference>
<evidence type="ECO:0000256" key="3">
    <source>
        <dbReference type="SAM" id="MobiDB-lite"/>
    </source>
</evidence>
<reference evidence="5" key="1">
    <citation type="submission" date="2021-01" db="EMBL/GenBank/DDBJ databases">
        <title>Whole genome shotgun sequence of Actinoplanes capillaceus NBRC 16408.</title>
        <authorList>
            <person name="Komaki H."/>
            <person name="Tamura T."/>
        </authorList>
    </citation>
    <scope>NUCLEOTIDE SEQUENCE [LARGE SCALE GENOMIC DNA]</scope>
    <source>
        <strain evidence="5">NBRC 16408</strain>
    </source>
</reference>
<dbReference type="PRINTS" id="PR00313">
    <property type="entry name" value="CABNDNGRPT"/>
</dbReference>
<evidence type="ECO:0000256" key="1">
    <source>
        <dbReference type="ARBA" id="ARBA00004613"/>
    </source>
</evidence>
<comment type="caution">
    <text evidence="5">The sequence shown here is derived from an EMBL/GenBank/DDBJ whole genome shotgun (WGS) entry which is preliminary data.</text>
</comment>
<organism evidence="5">
    <name type="scientific">Actinoplanes campanulatus</name>
    <dbReference type="NCBI Taxonomy" id="113559"/>
    <lineage>
        <taxon>Bacteria</taxon>
        <taxon>Bacillati</taxon>
        <taxon>Actinomycetota</taxon>
        <taxon>Actinomycetes</taxon>
        <taxon>Micromonosporales</taxon>
        <taxon>Micromonosporaceae</taxon>
        <taxon>Actinoplanes</taxon>
    </lineage>
</organism>
<protein>
    <recommendedName>
        <fullName evidence="6">Hemolysin-type calcium-binding repeat-containing protein</fullName>
    </recommendedName>
</protein>
<evidence type="ECO:0000256" key="4">
    <source>
        <dbReference type="SAM" id="SignalP"/>
    </source>
</evidence>
<dbReference type="PROSITE" id="PS00330">
    <property type="entry name" value="HEMOLYSIN_CALCIUM"/>
    <property type="match status" value="2"/>
</dbReference>
<proteinExistence type="predicted"/>
<feature type="region of interest" description="Disordered" evidence="3">
    <location>
        <begin position="224"/>
        <end position="250"/>
    </location>
</feature>
<dbReference type="PANTHER" id="PTHR38340">
    <property type="entry name" value="S-LAYER PROTEIN"/>
    <property type="match status" value="1"/>
</dbReference>
<accession>A0ABQ3WLS6</accession>
<feature type="region of interest" description="Disordered" evidence="3">
    <location>
        <begin position="149"/>
        <end position="179"/>
    </location>
</feature>
<keyword evidence="2" id="KW-0964">Secreted</keyword>
<dbReference type="InterPro" id="IPR018511">
    <property type="entry name" value="Hemolysin-typ_Ca-bd_CS"/>
</dbReference>
<dbReference type="EMBL" id="BOMF01000087">
    <property type="protein sequence ID" value="GID47213.1"/>
    <property type="molecule type" value="Genomic_DNA"/>
</dbReference>
<dbReference type="SUPFAM" id="SSF51120">
    <property type="entry name" value="beta-Roll"/>
    <property type="match status" value="2"/>
</dbReference>
<feature type="chain" id="PRO_5046379964" description="Hemolysin-type calcium-binding repeat-containing protein" evidence="4">
    <location>
        <begin position="30"/>
        <end position="250"/>
    </location>
</feature>
<dbReference type="PANTHER" id="PTHR38340:SF1">
    <property type="entry name" value="S-LAYER PROTEIN"/>
    <property type="match status" value="1"/>
</dbReference>
<dbReference type="RefSeq" id="WP_204297417.1">
    <property type="nucleotide sequence ID" value="NZ_BAAAGQ010000065.1"/>
</dbReference>
<sequence length="250" mass="24802">MFSISRKKLAAIGIAAAATSAFFASPAQAASTAKAEVVGKSGTVVRFTAAAGQANSLSITISGRTITLNDKVAIKAGKGCKAVKGDKTKVKCTTTKKPTGLNVTLSDKDDFVQNYASVPLTANGGSGNDVVFGGSGNDILNGGNGVDDVQGGSGNDTLRGGRGDDHVEGGAGKDKLYGEAGHDDLIGGDLDGELGDADRADTIHGGAGNDFLLGNAGNDTLYGNAGNDRLLGGAGKDKLVGGPGNDTSTQ</sequence>